<protein>
    <submittedName>
        <fullName evidence="1">Uncharacterized protein</fullName>
    </submittedName>
</protein>
<dbReference type="EMBL" id="CM055101">
    <property type="protein sequence ID" value="KAJ7542011.1"/>
    <property type="molecule type" value="Genomic_DNA"/>
</dbReference>
<gene>
    <name evidence="1" type="ORF">O6H91_10G085300</name>
</gene>
<accession>A0ACC2CJ46</accession>
<dbReference type="Proteomes" id="UP001162992">
    <property type="component" value="Chromosome 10"/>
</dbReference>
<keyword evidence="2" id="KW-1185">Reference proteome</keyword>
<name>A0ACC2CJ46_DIPCM</name>
<sequence>MGYNAPLPFPPPPSSCTPRSPLPLVPAPSLFSLPPPGPLAKFARPLARVAREKRGRGEEIFFLKKRVSGAALMLSSRDSNGFSDPYVHSCNGRTKTKTKVVQKSLNPSWYEEFLVKLEGLKSELLISVWDEDSFSDDFLGQI</sequence>
<comment type="caution">
    <text evidence="1">The sequence shown here is derived from an EMBL/GenBank/DDBJ whole genome shotgun (WGS) entry which is preliminary data.</text>
</comment>
<organism evidence="1 2">
    <name type="scientific">Diphasiastrum complanatum</name>
    <name type="common">Issler's clubmoss</name>
    <name type="synonym">Lycopodium complanatum</name>
    <dbReference type="NCBI Taxonomy" id="34168"/>
    <lineage>
        <taxon>Eukaryota</taxon>
        <taxon>Viridiplantae</taxon>
        <taxon>Streptophyta</taxon>
        <taxon>Embryophyta</taxon>
        <taxon>Tracheophyta</taxon>
        <taxon>Lycopodiopsida</taxon>
        <taxon>Lycopodiales</taxon>
        <taxon>Lycopodiaceae</taxon>
        <taxon>Lycopodioideae</taxon>
        <taxon>Diphasiastrum</taxon>
    </lineage>
</organism>
<reference evidence="2" key="1">
    <citation type="journal article" date="2024" name="Proc. Natl. Acad. Sci. U.S.A.">
        <title>Extraordinary preservation of gene collinearity over three hundred million years revealed in homosporous lycophytes.</title>
        <authorList>
            <person name="Li C."/>
            <person name="Wickell D."/>
            <person name="Kuo L.Y."/>
            <person name="Chen X."/>
            <person name="Nie B."/>
            <person name="Liao X."/>
            <person name="Peng D."/>
            <person name="Ji J."/>
            <person name="Jenkins J."/>
            <person name="Williams M."/>
            <person name="Shu S."/>
            <person name="Plott C."/>
            <person name="Barry K."/>
            <person name="Rajasekar S."/>
            <person name="Grimwood J."/>
            <person name="Han X."/>
            <person name="Sun S."/>
            <person name="Hou Z."/>
            <person name="He W."/>
            <person name="Dai G."/>
            <person name="Sun C."/>
            <person name="Schmutz J."/>
            <person name="Leebens-Mack J.H."/>
            <person name="Li F.W."/>
            <person name="Wang L."/>
        </authorList>
    </citation>
    <scope>NUCLEOTIDE SEQUENCE [LARGE SCALE GENOMIC DNA]</scope>
    <source>
        <strain evidence="2">cv. PW_Plant_1</strain>
    </source>
</reference>
<proteinExistence type="predicted"/>
<evidence type="ECO:0000313" key="1">
    <source>
        <dbReference type="EMBL" id="KAJ7542011.1"/>
    </source>
</evidence>
<evidence type="ECO:0000313" key="2">
    <source>
        <dbReference type="Proteomes" id="UP001162992"/>
    </source>
</evidence>